<evidence type="ECO:0000256" key="9">
    <source>
        <dbReference type="ARBA" id="ARBA00017592"/>
    </source>
</evidence>
<evidence type="ECO:0000259" key="21">
    <source>
        <dbReference type="Pfam" id="PF02882"/>
    </source>
</evidence>
<dbReference type="InterPro" id="IPR020867">
    <property type="entry name" value="THF_DH/CycHdrlase_CS"/>
</dbReference>
<keyword evidence="14" id="KW-0658">Purine biosynthesis</keyword>
<dbReference type="GO" id="GO:0035999">
    <property type="term" value="P:tetrahydrofolate interconversion"/>
    <property type="evidence" value="ECO:0007669"/>
    <property type="project" value="TreeGrafter"/>
</dbReference>
<comment type="subunit">
    <text evidence="5">Homodimer.</text>
</comment>
<dbReference type="GO" id="GO:0004477">
    <property type="term" value="F:methenyltetrahydrofolate cyclohydrolase activity"/>
    <property type="evidence" value="ECO:0007669"/>
    <property type="project" value="UniProtKB-EC"/>
</dbReference>
<dbReference type="Pfam" id="PF00763">
    <property type="entry name" value="THF_DHG_CYH"/>
    <property type="match status" value="1"/>
</dbReference>
<dbReference type="SUPFAM" id="SSF53223">
    <property type="entry name" value="Aminoacid dehydrogenase-like, N-terminal domain"/>
    <property type="match status" value="1"/>
</dbReference>
<dbReference type="CDD" id="cd00477">
    <property type="entry name" value="FTHFS"/>
    <property type="match status" value="1"/>
</dbReference>
<evidence type="ECO:0000256" key="7">
    <source>
        <dbReference type="ARBA" id="ARBA00012776"/>
    </source>
</evidence>
<dbReference type="Proteomes" id="UP001321749">
    <property type="component" value="Unassembled WGS sequence"/>
</dbReference>
<evidence type="ECO:0000256" key="1">
    <source>
        <dbReference type="ARBA" id="ARBA00004496"/>
    </source>
</evidence>
<evidence type="ECO:0000256" key="5">
    <source>
        <dbReference type="ARBA" id="ARBA00011738"/>
    </source>
</evidence>
<reference evidence="22" key="1">
    <citation type="journal article" date="2023" name="Mol. Phylogenet. Evol.">
        <title>Genome-scale phylogeny and comparative genomics of the fungal order Sordariales.</title>
        <authorList>
            <person name="Hensen N."/>
            <person name="Bonometti L."/>
            <person name="Westerberg I."/>
            <person name="Brannstrom I.O."/>
            <person name="Guillou S."/>
            <person name="Cros-Aarteil S."/>
            <person name="Calhoun S."/>
            <person name="Haridas S."/>
            <person name="Kuo A."/>
            <person name="Mondo S."/>
            <person name="Pangilinan J."/>
            <person name="Riley R."/>
            <person name="LaButti K."/>
            <person name="Andreopoulos B."/>
            <person name="Lipzen A."/>
            <person name="Chen C."/>
            <person name="Yan M."/>
            <person name="Daum C."/>
            <person name="Ng V."/>
            <person name="Clum A."/>
            <person name="Steindorff A."/>
            <person name="Ohm R.A."/>
            <person name="Martin F."/>
            <person name="Silar P."/>
            <person name="Natvig D.O."/>
            <person name="Lalanne C."/>
            <person name="Gautier V."/>
            <person name="Ament-Velasquez S.L."/>
            <person name="Kruys A."/>
            <person name="Hutchinson M.I."/>
            <person name="Powell A.J."/>
            <person name="Barry K."/>
            <person name="Miller A.N."/>
            <person name="Grigoriev I.V."/>
            <person name="Debuchy R."/>
            <person name="Gladieux P."/>
            <person name="Hiltunen Thoren M."/>
            <person name="Johannesson H."/>
        </authorList>
    </citation>
    <scope>NUCLEOTIDE SEQUENCE</scope>
    <source>
        <strain evidence="22">PSN324</strain>
    </source>
</reference>
<evidence type="ECO:0000256" key="2">
    <source>
        <dbReference type="ARBA" id="ARBA00004777"/>
    </source>
</evidence>
<dbReference type="PROSITE" id="PS00721">
    <property type="entry name" value="FTHFS_1"/>
    <property type="match status" value="1"/>
</dbReference>
<comment type="similarity">
    <text evidence="4">In the C-terminal section; belongs to the formate--tetrahydrofolate ligase family.</text>
</comment>
<keyword evidence="19" id="KW-0511">Multifunctional enzyme</keyword>
<dbReference type="EC" id="1.5.1.5" evidence="8"/>
<evidence type="ECO:0000256" key="18">
    <source>
        <dbReference type="ARBA" id="ARBA00023002"/>
    </source>
</evidence>
<dbReference type="FunFam" id="3.40.50.10860:FF:000005">
    <property type="entry name" value="C-1-tetrahydrofolate synthase, cytoplasmic, putative"/>
    <property type="match status" value="1"/>
</dbReference>
<dbReference type="GO" id="GO:0005524">
    <property type="term" value="F:ATP binding"/>
    <property type="evidence" value="ECO:0007669"/>
    <property type="project" value="UniProtKB-KW"/>
</dbReference>
<evidence type="ECO:0000256" key="11">
    <source>
        <dbReference type="ARBA" id="ARBA00022563"/>
    </source>
</evidence>
<comment type="subcellular location">
    <subcellularLocation>
        <location evidence="1">Cytoplasm</location>
    </subcellularLocation>
</comment>
<dbReference type="PROSITE" id="PS00767">
    <property type="entry name" value="THF_DHG_CYH_2"/>
    <property type="match status" value="1"/>
</dbReference>
<evidence type="ECO:0000256" key="19">
    <source>
        <dbReference type="ARBA" id="ARBA00023268"/>
    </source>
</evidence>
<dbReference type="GO" id="GO:0004329">
    <property type="term" value="F:formate-tetrahydrofolate ligase activity"/>
    <property type="evidence" value="ECO:0007669"/>
    <property type="project" value="UniProtKB-EC"/>
</dbReference>
<dbReference type="InterPro" id="IPR020628">
    <property type="entry name" value="Formate_THF_ligase_CS"/>
</dbReference>
<dbReference type="SUPFAM" id="SSF51735">
    <property type="entry name" value="NAD(P)-binding Rossmann-fold domains"/>
    <property type="match status" value="1"/>
</dbReference>
<accession>A0AAV9I4F2</accession>
<dbReference type="InterPro" id="IPR020630">
    <property type="entry name" value="THF_DH/CycHdrlase_cat_dom"/>
</dbReference>
<evidence type="ECO:0000259" key="20">
    <source>
        <dbReference type="Pfam" id="PF00763"/>
    </source>
</evidence>
<feature type="domain" description="Tetrahydrofolate dehydrogenase/cyclohydrolase NAD(P)-binding" evidence="21">
    <location>
        <begin position="266"/>
        <end position="413"/>
    </location>
</feature>
<dbReference type="InterPro" id="IPR046346">
    <property type="entry name" value="Aminoacid_DH-like_N_sf"/>
</dbReference>
<name>A0AAV9I4F2_9PEZI</name>
<dbReference type="InterPro" id="IPR020631">
    <property type="entry name" value="THF_DH/CycHdrlase_NAD-bd_dom"/>
</dbReference>
<dbReference type="PROSITE" id="PS00766">
    <property type="entry name" value="THF_DHG_CYH_1"/>
    <property type="match status" value="1"/>
</dbReference>
<dbReference type="EC" id="3.5.4.9" evidence="7"/>
<organism evidence="22 23">
    <name type="scientific">Cladorrhinum samala</name>
    <dbReference type="NCBI Taxonomy" id="585594"/>
    <lineage>
        <taxon>Eukaryota</taxon>
        <taxon>Fungi</taxon>
        <taxon>Dikarya</taxon>
        <taxon>Ascomycota</taxon>
        <taxon>Pezizomycotina</taxon>
        <taxon>Sordariomycetes</taxon>
        <taxon>Sordariomycetidae</taxon>
        <taxon>Sordariales</taxon>
        <taxon>Podosporaceae</taxon>
        <taxon>Cladorrhinum</taxon>
    </lineage>
</organism>
<dbReference type="FunFam" id="3.40.50.300:FF:000245">
    <property type="entry name" value="C-1-tetrahydrofolate synthase, cytoplasmic"/>
    <property type="match status" value="1"/>
</dbReference>
<dbReference type="Gene3D" id="3.40.50.300">
    <property type="entry name" value="P-loop containing nucleotide triphosphate hydrolases"/>
    <property type="match status" value="2"/>
</dbReference>
<keyword evidence="15" id="KW-0378">Hydrolase</keyword>
<keyword evidence="17" id="KW-0521">NADP</keyword>
<keyword evidence="23" id="KW-1185">Reference proteome</keyword>
<keyword evidence="18" id="KW-0560">Oxidoreductase</keyword>
<dbReference type="FunFam" id="3.10.410.10:FF:000001">
    <property type="entry name" value="Putative formate--tetrahydrofolate ligase"/>
    <property type="match status" value="1"/>
</dbReference>
<evidence type="ECO:0000256" key="16">
    <source>
        <dbReference type="ARBA" id="ARBA00022840"/>
    </source>
</evidence>
<dbReference type="PROSITE" id="PS00722">
    <property type="entry name" value="FTHFS_2"/>
    <property type="match status" value="1"/>
</dbReference>
<evidence type="ECO:0000256" key="3">
    <source>
        <dbReference type="ARBA" id="ARBA00005559"/>
    </source>
</evidence>
<dbReference type="EC" id="6.3.4.3" evidence="6"/>
<dbReference type="Pfam" id="PF02882">
    <property type="entry name" value="THF_DHG_CYH_C"/>
    <property type="match status" value="1"/>
</dbReference>
<evidence type="ECO:0000256" key="17">
    <source>
        <dbReference type="ARBA" id="ARBA00022857"/>
    </source>
</evidence>
<keyword evidence="12" id="KW-0436">Ligase</keyword>
<dbReference type="GO" id="GO:0005829">
    <property type="term" value="C:cytosol"/>
    <property type="evidence" value="ECO:0007669"/>
    <property type="project" value="TreeGrafter"/>
</dbReference>
<dbReference type="FunFam" id="3.40.50.720:FF:000006">
    <property type="entry name" value="Bifunctional protein FolD"/>
    <property type="match status" value="1"/>
</dbReference>
<keyword evidence="13" id="KW-0547">Nucleotide-binding</keyword>
<evidence type="ECO:0000256" key="12">
    <source>
        <dbReference type="ARBA" id="ARBA00022598"/>
    </source>
</evidence>
<evidence type="ECO:0000256" key="10">
    <source>
        <dbReference type="ARBA" id="ARBA00022490"/>
    </source>
</evidence>
<dbReference type="HAMAP" id="MF_01543">
    <property type="entry name" value="FTHFS"/>
    <property type="match status" value="1"/>
</dbReference>
<evidence type="ECO:0000256" key="15">
    <source>
        <dbReference type="ARBA" id="ARBA00022801"/>
    </source>
</evidence>
<dbReference type="Gene3D" id="3.40.50.10860">
    <property type="entry name" value="Leucine Dehydrogenase, chain A, domain 1"/>
    <property type="match status" value="1"/>
</dbReference>
<dbReference type="PANTHER" id="PTHR48099">
    <property type="entry name" value="C-1-TETRAHYDROFOLATE SYNTHASE, CYTOPLASMIC-RELATED"/>
    <property type="match status" value="1"/>
</dbReference>
<reference evidence="22" key="2">
    <citation type="submission" date="2023-06" db="EMBL/GenBank/DDBJ databases">
        <authorList>
            <consortium name="Lawrence Berkeley National Laboratory"/>
            <person name="Mondo S.J."/>
            <person name="Hensen N."/>
            <person name="Bonometti L."/>
            <person name="Westerberg I."/>
            <person name="Brannstrom I.O."/>
            <person name="Guillou S."/>
            <person name="Cros-Aarteil S."/>
            <person name="Calhoun S."/>
            <person name="Haridas S."/>
            <person name="Kuo A."/>
            <person name="Pangilinan J."/>
            <person name="Riley R."/>
            <person name="Labutti K."/>
            <person name="Andreopoulos B."/>
            <person name="Lipzen A."/>
            <person name="Chen C."/>
            <person name="Yanf M."/>
            <person name="Daum C."/>
            <person name="Ng V."/>
            <person name="Clum A."/>
            <person name="Steindorff A."/>
            <person name="Ohm R."/>
            <person name="Martin F."/>
            <person name="Silar P."/>
            <person name="Natvig D."/>
            <person name="Lalanne C."/>
            <person name="Gautier V."/>
            <person name="Ament-Velasquez S.L."/>
            <person name="Kruys A."/>
            <person name="Hutchinson M.I."/>
            <person name="Powell A.J."/>
            <person name="Barry K."/>
            <person name="Miller A.N."/>
            <person name="Grigoriev I.V."/>
            <person name="Debuchy R."/>
            <person name="Gladieux P."/>
            <person name="Thoren M.H."/>
            <person name="Johannesson H."/>
        </authorList>
    </citation>
    <scope>NUCLEOTIDE SEQUENCE</scope>
    <source>
        <strain evidence="22">PSN324</strain>
    </source>
</reference>
<comment type="caution">
    <text evidence="22">The sequence shown here is derived from an EMBL/GenBank/DDBJ whole genome shotgun (WGS) entry which is preliminary data.</text>
</comment>
<dbReference type="Gene3D" id="3.10.410.10">
    <property type="entry name" value="Formyltetrahydrofolate synthetase, domain 3"/>
    <property type="match status" value="1"/>
</dbReference>
<dbReference type="GO" id="GO:0004488">
    <property type="term" value="F:methylenetetrahydrofolate dehydrogenase (NADP+) activity"/>
    <property type="evidence" value="ECO:0007669"/>
    <property type="project" value="UniProtKB-EC"/>
</dbReference>
<evidence type="ECO:0000256" key="14">
    <source>
        <dbReference type="ARBA" id="ARBA00022755"/>
    </source>
</evidence>
<dbReference type="InterPro" id="IPR000559">
    <property type="entry name" value="Formate_THF_ligase"/>
</dbReference>
<dbReference type="CDD" id="cd01080">
    <property type="entry name" value="NAD_bind_m-THF_DH_Cyclohyd"/>
    <property type="match status" value="1"/>
</dbReference>
<dbReference type="InterPro" id="IPR000672">
    <property type="entry name" value="THF_DH/CycHdrlase"/>
</dbReference>
<evidence type="ECO:0000313" key="23">
    <source>
        <dbReference type="Proteomes" id="UP001321749"/>
    </source>
</evidence>
<dbReference type="PRINTS" id="PR00085">
    <property type="entry name" value="THFDHDRGNASE"/>
</dbReference>
<comment type="similarity">
    <text evidence="3">In the N-terminal section; belongs to the tetrahydrofolate dehydrogenase/cyclohydrolase family.</text>
</comment>
<comment type="pathway">
    <text evidence="2">One-carbon metabolism; tetrahydrofolate interconversion.</text>
</comment>
<dbReference type="Pfam" id="PF01268">
    <property type="entry name" value="FTHFS"/>
    <property type="match status" value="1"/>
</dbReference>
<dbReference type="InterPro" id="IPR027417">
    <property type="entry name" value="P-loop_NTPase"/>
</dbReference>
<protein>
    <recommendedName>
        <fullName evidence="9">C-1-tetrahydrofolate synthase, cytoplasmic</fullName>
        <ecNumber evidence="8">1.5.1.5</ecNumber>
        <ecNumber evidence="7">3.5.4.9</ecNumber>
        <ecNumber evidence="6">6.3.4.3</ecNumber>
    </recommendedName>
</protein>
<dbReference type="FunFam" id="3.40.50.300:FF:001123">
    <property type="entry name" value="C-1-tetrahydrofolate synthase, cytoplasmic isoform X2"/>
    <property type="match status" value="1"/>
</dbReference>
<keyword evidence="16" id="KW-0067">ATP-binding</keyword>
<dbReference type="InterPro" id="IPR036291">
    <property type="entry name" value="NAD(P)-bd_dom_sf"/>
</dbReference>
<gene>
    <name evidence="22" type="ORF">QBC42DRAFT_192643</name>
</gene>
<sequence>MTLSRLVVVQKVAPTQLQRLRPVSRTLSQTNFVGESGEKLATHSRYEGPGIRRWCSADTNHSTAPRWMPRCQRPSAFLRRSYSPSSRSRSIFTTALLHPAPLPKPPISLSGASSRAFSSSAAAMAAEKIDGTAVAKKVREQLKADIAEKKGINPRFQPCLKIIQVGDRSDSSTYVRMKLKAAEECGIACELVKFDESATESELIARVHALNNDPSVHGIIVQLPLPKHVSEYAVTSVVASEKDVDGFDTHNIGELAKRGGRPYFVPCTPQGVMVLLKEAGVDLKGKNAVVVGRSDIVGSPVSYLLKNADATVTVCHSKTKDLDHHLKNADVVVVAIGQPGFIRGEQLKPGVVVIDVGTNYIPDETKKSGVRLVGDVDFESASQVASKITPVPGGVGPMTVAMLLRNVVNAAVQSFDAEKQRHSIPLTLNLLEPVPSDIAISRAQAPKHVTQIAKEIGISPSELEPYGAYKAKIDLSILQRLGHRRNGRYVVVTGITPTPLGEGKSTTTMGLAQALGAHVGRLTFANVRQPSQGPTFGIKGGAAGGGYSQVIPMDEFNMHLTGDIHAITAANNLLAAAIDTRMFHESTQKDAALYRRLVPVKNGKRVFAPVMLRRLKKLGIDKTNPDELTEEEISRFARLDIDPETITWRRVLDVNDRHLRGIVIGNAPTEKGHSRETGFDISVASECMAILALSTDLADMRERLGRMVVASSRSGEPVTCDDVGAGGALTALMKDAIKPNLMQSLEGTPVFVHAGPFANISIGNSSILADKMALKLAGTEPDEDYLTKSGFVITEAGFDFTMGGERFFNIKCRTSGLVPDVVVVVATIRALKVHGGGPPIAPGAPLNQVYKEENVEILRKGCVNLAKHVANARSYGVPVVVAINKFSTDTQAEIDVVREEAIKAGAEDAVLANHWAEGGKGAVDLANTVIAASEKPKDFKLLYSLDGTIQDRIEKIARDMYGAAEVEFSELAQKKVDLYTRQGFGNLPICIAKTQYSISHDPDLKGAPTGFTVPIRDVRMAAGAGYLYALAADIQTIPGLPTAPGYLNVDVDLETGEIDGLF</sequence>
<evidence type="ECO:0000256" key="8">
    <source>
        <dbReference type="ARBA" id="ARBA00012859"/>
    </source>
</evidence>
<dbReference type="SUPFAM" id="SSF52540">
    <property type="entry name" value="P-loop containing nucleoside triphosphate hydrolases"/>
    <property type="match status" value="1"/>
</dbReference>
<dbReference type="AlphaFoldDB" id="A0AAV9I4F2"/>
<evidence type="ECO:0000256" key="4">
    <source>
        <dbReference type="ARBA" id="ARBA00006985"/>
    </source>
</evidence>
<dbReference type="PANTHER" id="PTHR48099:SF5">
    <property type="entry name" value="C-1-TETRAHYDROFOLATE SYNTHASE, CYTOPLASMIC"/>
    <property type="match status" value="1"/>
</dbReference>
<dbReference type="Gene3D" id="3.40.50.720">
    <property type="entry name" value="NAD(P)-binding Rossmann-like Domain"/>
    <property type="match status" value="1"/>
</dbReference>
<evidence type="ECO:0000256" key="6">
    <source>
        <dbReference type="ARBA" id="ARBA00012295"/>
    </source>
</evidence>
<keyword evidence="11" id="KW-0554">One-carbon metabolism</keyword>
<proteinExistence type="inferred from homology"/>
<dbReference type="GO" id="GO:0006164">
    <property type="term" value="P:purine nucleotide biosynthetic process"/>
    <property type="evidence" value="ECO:0007669"/>
    <property type="project" value="UniProtKB-KW"/>
</dbReference>
<dbReference type="HAMAP" id="MF_01576">
    <property type="entry name" value="THF_DHG_CYH"/>
    <property type="match status" value="1"/>
</dbReference>
<evidence type="ECO:0000313" key="22">
    <source>
        <dbReference type="EMBL" id="KAK4466494.1"/>
    </source>
</evidence>
<evidence type="ECO:0000256" key="13">
    <source>
        <dbReference type="ARBA" id="ARBA00022741"/>
    </source>
</evidence>
<feature type="domain" description="Tetrahydrofolate dehydrogenase/cyclohydrolase catalytic" evidence="20">
    <location>
        <begin position="129"/>
        <end position="245"/>
    </location>
</feature>
<keyword evidence="10" id="KW-0963">Cytoplasm</keyword>
<dbReference type="EMBL" id="MU864931">
    <property type="protein sequence ID" value="KAK4466494.1"/>
    <property type="molecule type" value="Genomic_DNA"/>
</dbReference>